<dbReference type="EMBL" id="JADIMG010000092">
    <property type="protein sequence ID" value="MBO8460623.1"/>
    <property type="molecule type" value="Genomic_DNA"/>
</dbReference>
<protein>
    <submittedName>
        <fullName evidence="2">Uncharacterized protein</fullName>
    </submittedName>
</protein>
<gene>
    <name evidence="2" type="ORF">IAA73_09855</name>
</gene>
<feature type="signal peptide" evidence="1">
    <location>
        <begin position="1"/>
        <end position="28"/>
    </location>
</feature>
<feature type="chain" id="PRO_5038385541" evidence="1">
    <location>
        <begin position="29"/>
        <end position="390"/>
    </location>
</feature>
<organism evidence="2 3">
    <name type="scientific">Candidatus Gallipaludibacter merdavium</name>
    <dbReference type="NCBI Taxonomy" id="2840839"/>
    <lineage>
        <taxon>Bacteria</taxon>
        <taxon>Pseudomonadati</taxon>
        <taxon>Bacteroidota</taxon>
        <taxon>Bacteroidia</taxon>
        <taxon>Bacteroidales</taxon>
        <taxon>Candidatus Gallipaludibacter</taxon>
    </lineage>
</organism>
<dbReference type="Proteomes" id="UP000823641">
    <property type="component" value="Unassembled WGS sequence"/>
</dbReference>
<comment type="caution">
    <text evidence="2">The sequence shown here is derived from an EMBL/GenBank/DDBJ whole genome shotgun (WGS) entry which is preliminary data.</text>
</comment>
<sequence>MKRITSLLVAFCFCLVGFAQTVFPSAQAANYGKYYNDETENLLIALFNEDTYETVYIELLLPIGTGVDAIPAGTYPIVDTYAVNTALAAGEDEAGYLIGCLLESIDMEAYSYVYKLVTEGNVVVAVNEGTYTITMTGTATATGSTTTEEVNVTYTGALAIADERPMENFTHDFTTAALYNYYDFFNETTDNFTIYLSDGEEGTYDAQFDILAPAGTGLTVPVGTYTFTPAPEDYDFTDFTSGTAIGGVYDYYNGIQLGGLLLDYENVQAIVIESGTLTIAQNGEDYTITVTTAIDGFAENVTLTYSGALVAEEGQFSALKQAKEDPVKAYGIDGTLYIDTETANAHIQVIDMLGRVLVNDVDAGANASYYVGTDKIVLVRVNGQAVKVKM</sequence>
<evidence type="ECO:0000313" key="2">
    <source>
        <dbReference type="EMBL" id="MBO8460623.1"/>
    </source>
</evidence>
<accession>A0A9D9N567</accession>
<evidence type="ECO:0000256" key="1">
    <source>
        <dbReference type="SAM" id="SignalP"/>
    </source>
</evidence>
<reference evidence="2" key="2">
    <citation type="journal article" date="2021" name="PeerJ">
        <title>Extensive microbial diversity within the chicken gut microbiome revealed by metagenomics and culture.</title>
        <authorList>
            <person name="Gilroy R."/>
            <person name="Ravi A."/>
            <person name="Getino M."/>
            <person name="Pursley I."/>
            <person name="Horton D.L."/>
            <person name="Alikhan N.F."/>
            <person name="Baker D."/>
            <person name="Gharbi K."/>
            <person name="Hall N."/>
            <person name="Watson M."/>
            <person name="Adriaenssens E.M."/>
            <person name="Foster-Nyarko E."/>
            <person name="Jarju S."/>
            <person name="Secka A."/>
            <person name="Antonio M."/>
            <person name="Oren A."/>
            <person name="Chaudhuri R.R."/>
            <person name="La Ragione R."/>
            <person name="Hildebrand F."/>
            <person name="Pallen M.J."/>
        </authorList>
    </citation>
    <scope>NUCLEOTIDE SEQUENCE</scope>
    <source>
        <strain evidence="2">G3-3990</strain>
    </source>
</reference>
<reference evidence="2" key="1">
    <citation type="submission" date="2020-10" db="EMBL/GenBank/DDBJ databases">
        <authorList>
            <person name="Gilroy R."/>
        </authorList>
    </citation>
    <scope>NUCLEOTIDE SEQUENCE</scope>
    <source>
        <strain evidence="2">G3-3990</strain>
    </source>
</reference>
<dbReference type="AlphaFoldDB" id="A0A9D9N567"/>
<proteinExistence type="predicted"/>
<keyword evidence="1" id="KW-0732">Signal</keyword>
<evidence type="ECO:0000313" key="3">
    <source>
        <dbReference type="Proteomes" id="UP000823641"/>
    </source>
</evidence>
<name>A0A9D9N567_9BACT</name>